<name>A0A0A9P5U2_ARUDO</name>
<reference evidence="1" key="2">
    <citation type="journal article" date="2015" name="Data Brief">
        <title>Shoot transcriptome of the giant reed, Arundo donax.</title>
        <authorList>
            <person name="Barrero R.A."/>
            <person name="Guerrero F.D."/>
            <person name="Moolhuijzen P."/>
            <person name="Goolsby J.A."/>
            <person name="Tidwell J."/>
            <person name="Bellgard S.E."/>
            <person name="Bellgard M.I."/>
        </authorList>
    </citation>
    <scope>NUCLEOTIDE SEQUENCE</scope>
    <source>
        <tissue evidence="1">Shoot tissue taken approximately 20 cm above the soil surface</tissue>
    </source>
</reference>
<dbReference type="EMBL" id="GBRH01204377">
    <property type="protein sequence ID" value="JAD93518.1"/>
    <property type="molecule type" value="Transcribed_RNA"/>
</dbReference>
<protein>
    <submittedName>
        <fullName evidence="1">Uncharacterized protein</fullName>
    </submittedName>
</protein>
<organism evidence="1">
    <name type="scientific">Arundo donax</name>
    <name type="common">Giant reed</name>
    <name type="synonym">Donax arundinaceus</name>
    <dbReference type="NCBI Taxonomy" id="35708"/>
    <lineage>
        <taxon>Eukaryota</taxon>
        <taxon>Viridiplantae</taxon>
        <taxon>Streptophyta</taxon>
        <taxon>Embryophyta</taxon>
        <taxon>Tracheophyta</taxon>
        <taxon>Spermatophyta</taxon>
        <taxon>Magnoliopsida</taxon>
        <taxon>Liliopsida</taxon>
        <taxon>Poales</taxon>
        <taxon>Poaceae</taxon>
        <taxon>PACMAD clade</taxon>
        <taxon>Arundinoideae</taxon>
        <taxon>Arundineae</taxon>
        <taxon>Arundo</taxon>
    </lineage>
</organism>
<dbReference type="AlphaFoldDB" id="A0A0A9P5U2"/>
<proteinExistence type="predicted"/>
<reference evidence="1" key="1">
    <citation type="submission" date="2014-09" db="EMBL/GenBank/DDBJ databases">
        <authorList>
            <person name="Magalhaes I.L.F."/>
            <person name="Oliveira U."/>
            <person name="Santos F.R."/>
            <person name="Vidigal T.H.D.A."/>
            <person name="Brescovit A.D."/>
            <person name="Santos A.J."/>
        </authorList>
    </citation>
    <scope>NUCLEOTIDE SEQUENCE</scope>
    <source>
        <tissue evidence="1">Shoot tissue taken approximately 20 cm above the soil surface</tissue>
    </source>
</reference>
<evidence type="ECO:0000313" key="1">
    <source>
        <dbReference type="EMBL" id="JAD93518.1"/>
    </source>
</evidence>
<accession>A0A0A9P5U2</accession>
<sequence length="56" mass="6587">MVIMLSFMISMMMYFIMVCLMLSFSNIRKHVCRRISIRICALGIISIAELVLSHRY</sequence>